<gene>
    <name evidence="2" type="ORF">XELAEV_18045580mg</name>
</gene>
<reference evidence="3" key="1">
    <citation type="journal article" date="2016" name="Nature">
        <title>Genome evolution in the allotetraploid frog Xenopus laevis.</title>
        <authorList>
            <person name="Session A.M."/>
            <person name="Uno Y."/>
            <person name="Kwon T."/>
            <person name="Chapman J.A."/>
            <person name="Toyoda A."/>
            <person name="Takahashi S."/>
            <person name="Fukui A."/>
            <person name="Hikosaka A."/>
            <person name="Suzuki A."/>
            <person name="Kondo M."/>
            <person name="van Heeringen S.J."/>
            <person name="Quigley I."/>
            <person name="Heinz S."/>
            <person name="Ogino H."/>
            <person name="Ochi H."/>
            <person name="Hellsten U."/>
            <person name="Lyons J.B."/>
            <person name="Simakov O."/>
            <person name="Putnam N."/>
            <person name="Stites J."/>
            <person name="Kuroki Y."/>
            <person name="Tanaka T."/>
            <person name="Michiue T."/>
            <person name="Watanabe M."/>
            <person name="Bogdanovic O."/>
            <person name="Lister R."/>
            <person name="Georgiou G."/>
            <person name="Paranjpe S.S."/>
            <person name="van Kruijsbergen I."/>
            <person name="Shu S."/>
            <person name="Carlson J."/>
            <person name="Kinoshita T."/>
            <person name="Ohta Y."/>
            <person name="Mawaribuchi S."/>
            <person name="Jenkins J."/>
            <person name="Grimwood J."/>
            <person name="Schmutz J."/>
            <person name="Mitros T."/>
            <person name="Mozaffari S.V."/>
            <person name="Suzuki Y."/>
            <person name="Haramoto Y."/>
            <person name="Yamamoto T.S."/>
            <person name="Takagi C."/>
            <person name="Heald R."/>
            <person name="Miller K."/>
            <person name="Haudenschild C."/>
            <person name="Kitzman J."/>
            <person name="Nakayama T."/>
            <person name="Izutsu Y."/>
            <person name="Robert J."/>
            <person name="Fortriede J."/>
            <person name="Burns K."/>
            <person name="Lotay V."/>
            <person name="Karimi K."/>
            <person name="Yasuoka Y."/>
            <person name="Dichmann D.S."/>
            <person name="Flajnik M.F."/>
            <person name="Houston D.W."/>
            <person name="Shendure J."/>
            <person name="DuPasquier L."/>
            <person name="Vize P.D."/>
            <person name="Zorn A.M."/>
            <person name="Ito M."/>
            <person name="Marcotte E.M."/>
            <person name="Wallingford J.B."/>
            <person name="Ito Y."/>
            <person name="Asashima M."/>
            <person name="Ueno N."/>
            <person name="Matsuda Y."/>
            <person name="Veenstra G.J."/>
            <person name="Fujiyama A."/>
            <person name="Harland R.M."/>
            <person name="Taira M."/>
            <person name="Rokhsar D.S."/>
        </authorList>
    </citation>
    <scope>NUCLEOTIDE SEQUENCE [LARGE SCALE GENOMIC DNA]</scope>
    <source>
        <strain evidence="3">J</strain>
    </source>
</reference>
<dbReference type="Proteomes" id="UP000694892">
    <property type="component" value="Chromosome 9_10L"/>
</dbReference>
<evidence type="ECO:0000256" key="1">
    <source>
        <dbReference type="SAM" id="MobiDB-lite"/>
    </source>
</evidence>
<protein>
    <submittedName>
        <fullName evidence="2">Uncharacterized protein</fullName>
    </submittedName>
</protein>
<name>A0A974C138_XENLA</name>
<sequence length="160" mass="17579">MKNLRCHFCMGRQKHKNSFILTDLVLSFPAGPRSPVVSTGFPPHRHCPQHSHSSRHCPSPALPSALPPSPAVATVFSPPRQCPQHSPLHQCPQHSPPPRQCPQLSPLPGSAHSILPSTSAHSIPPPPWQCPQHSPPPQQCPQHSPSWLCPQHPVFIDYIN</sequence>
<feature type="region of interest" description="Disordered" evidence="1">
    <location>
        <begin position="44"/>
        <end position="142"/>
    </location>
</feature>
<dbReference type="AlphaFoldDB" id="A0A974C138"/>
<accession>A0A974C138</accession>
<feature type="compositionally biased region" description="Pro residues" evidence="1">
    <location>
        <begin position="123"/>
        <end position="139"/>
    </location>
</feature>
<dbReference type="EMBL" id="CM004482">
    <property type="protein sequence ID" value="OCT64481.1"/>
    <property type="molecule type" value="Genomic_DNA"/>
</dbReference>
<evidence type="ECO:0000313" key="2">
    <source>
        <dbReference type="EMBL" id="OCT64481.1"/>
    </source>
</evidence>
<proteinExistence type="predicted"/>
<evidence type="ECO:0000313" key="3">
    <source>
        <dbReference type="Proteomes" id="UP000694892"/>
    </source>
</evidence>
<feature type="compositionally biased region" description="Basic residues" evidence="1">
    <location>
        <begin position="44"/>
        <end position="55"/>
    </location>
</feature>
<organism evidence="2 3">
    <name type="scientific">Xenopus laevis</name>
    <name type="common">African clawed frog</name>
    <dbReference type="NCBI Taxonomy" id="8355"/>
    <lineage>
        <taxon>Eukaryota</taxon>
        <taxon>Metazoa</taxon>
        <taxon>Chordata</taxon>
        <taxon>Craniata</taxon>
        <taxon>Vertebrata</taxon>
        <taxon>Euteleostomi</taxon>
        <taxon>Amphibia</taxon>
        <taxon>Batrachia</taxon>
        <taxon>Anura</taxon>
        <taxon>Pipoidea</taxon>
        <taxon>Pipidae</taxon>
        <taxon>Xenopodinae</taxon>
        <taxon>Xenopus</taxon>
        <taxon>Xenopus</taxon>
    </lineage>
</organism>